<evidence type="ECO:0000313" key="2">
    <source>
        <dbReference type="EMBL" id="XBM49820.1"/>
    </source>
</evidence>
<gene>
    <name evidence="2" type="ORF">AAME72_08100</name>
</gene>
<dbReference type="EC" id="3.1.3.-" evidence="2"/>
<organism evidence="2">
    <name type="scientific">Leifsonia sp. NPDC080035</name>
    <dbReference type="NCBI Taxonomy" id="3143936"/>
    <lineage>
        <taxon>Bacteria</taxon>
        <taxon>Bacillati</taxon>
        <taxon>Actinomycetota</taxon>
        <taxon>Actinomycetes</taxon>
        <taxon>Micrococcales</taxon>
        <taxon>Microbacteriaceae</taxon>
        <taxon>Leifsonia</taxon>
    </lineage>
</organism>
<accession>A0AAU7GHM1</accession>
<dbReference type="Pfam" id="PF00300">
    <property type="entry name" value="His_Phos_1"/>
    <property type="match status" value="1"/>
</dbReference>
<sequence length="245" mass="26133">MVASQVHLVRHGEVFNPDGILYGRLPGFGLSKLGHRMAQAAADDLVARNRPIASLRVSPLQRTRESAAPIAVAFGLDPAIEDRIIEPTNHFEGTVMSRALKNPLNWPFVVNPLRPSWGEPYARISARMMAAIDDAFDSVESGDVVLVSHQLPIWVAHLTVLGERFPHDPRKRRCALSSITTFERTTEPAEPSEPSSTGQTVPGAGAPAAEAAPTAPAAPTPRIVEVGYVEPASALSTSATDVGAV</sequence>
<name>A0AAU7GHM1_9MICO</name>
<feature type="compositionally biased region" description="Low complexity" evidence="1">
    <location>
        <begin position="202"/>
        <end position="220"/>
    </location>
</feature>
<feature type="region of interest" description="Disordered" evidence="1">
    <location>
        <begin position="181"/>
        <end position="220"/>
    </location>
</feature>
<dbReference type="InterPro" id="IPR013078">
    <property type="entry name" value="His_Pase_superF_clade-1"/>
</dbReference>
<dbReference type="Gene3D" id="3.40.50.1240">
    <property type="entry name" value="Phosphoglycerate mutase-like"/>
    <property type="match status" value="1"/>
</dbReference>
<dbReference type="SMART" id="SM00855">
    <property type="entry name" value="PGAM"/>
    <property type="match status" value="1"/>
</dbReference>
<keyword evidence="2" id="KW-0378">Hydrolase</keyword>
<dbReference type="GO" id="GO:0005737">
    <property type="term" value="C:cytoplasm"/>
    <property type="evidence" value="ECO:0007669"/>
    <property type="project" value="TreeGrafter"/>
</dbReference>
<protein>
    <submittedName>
        <fullName evidence="2">Histidine phosphatase family protein</fullName>
        <ecNumber evidence="2">3.1.3.-</ecNumber>
    </submittedName>
</protein>
<dbReference type="EMBL" id="CP157390">
    <property type="protein sequence ID" value="XBM49820.1"/>
    <property type="molecule type" value="Genomic_DNA"/>
</dbReference>
<proteinExistence type="predicted"/>
<dbReference type="PANTHER" id="PTHR48100:SF51">
    <property type="entry name" value="PHOSPHOGLYCERATE MUTASE"/>
    <property type="match status" value="1"/>
</dbReference>
<reference evidence="2" key="1">
    <citation type="submission" date="2024-05" db="EMBL/GenBank/DDBJ databases">
        <title>The Natural Products Discovery Center: Release of the First 8490 Sequenced Strains for Exploring Actinobacteria Biosynthetic Diversity.</title>
        <authorList>
            <person name="Kalkreuter E."/>
            <person name="Kautsar S.A."/>
            <person name="Yang D."/>
            <person name="Bader C.D."/>
            <person name="Teijaro C.N."/>
            <person name="Fluegel L."/>
            <person name="Davis C.M."/>
            <person name="Simpson J.R."/>
            <person name="Lauterbach L."/>
            <person name="Steele A.D."/>
            <person name="Gui C."/>
            <person name="Meng S."/>
            <person name="Li G."/>
            <person name="Viehrig K."/>
            <person name="Ye F."/>
            <person name="Su P."/>
            <person name="Kiefer A.F."/>
            <person name="Nichols A."/>
            <person name="Cepeda A.J."/>
            <person name="Yan W."/>
            <person name="Fan B."/>
            <person name="Jiang Y."/>
            <person name="Adhikari A."/>
            <person name="Zheng C.-J."/>
            <person name="Schuster L."/>
            <person name="Cowan T.M."/>
            <person name="Smanski M.J."/>
            <person name="Chevrette M.G."/>
            <person name="de Carvalho L.P.S."/>
            <person name="Shen B."/>
        </authorList>
    </citation>
    <scope>NUCLEOTIDE SEQUENCE</scope>
    <source>
        <strain evidence="2">NPDC080035</strain>
    </source>
</reference>
<dbReference type="InterPro" id="IPR050275">
    <property type="entry name" value="PGM_Phosphatase"/>
</dbReference>
<dbReference type="RefSeq" id="WP_348789731.1">
    <property type="nucleotide sequence ID" value="NZ_CP157390.1"/>
</dbReference>
<dbReference type="GO" id="GO:0016791">
    <property type="term" value="F:phosphatase activity"/>
    <property type="evidence" value="ECO:0007669"/>
    <property type="project" value="TreeGrafter"/>
</dbReference>
<dbReference type="PANTHER" id="PTHR48100">
    <property type="entry name" value="BROAD-SPECIFICITY PHOSPHATASE YOR283W-RELATED"/>
    <property type="match status" value="1"/>
</dbReference>
<dbReference type="CDD" id="cd07067">
    <property type="entry name" value="HP_PGM_like"/>
    <property type="match status" value="1"/>
</dbReference>
<dbReference type="SUPFAM" id="SSF53254">
    <property type="entry name" value="Phosphoglycerate mutase-like"/>
    <property type="match status" value="1"/>
</dbReference>
<dbReference type="InterPro" id="IPR029033">
    <property type="entry name" value="His_PPase_superfam"/>
</dbReference>
<evidence type="ECO:0000256" key="1">
    <source>
        <dbReference type="SAM" id="MobiDB-lite"/>
    </source>
</evidence>
<dbReference type="AlphaFoldDB" id="A0AAU7GHM1"/>